<dbReference type="AlphaFoldDB" id="A0A4P8YIL8"/>
<evidence type="ECO:0000313" key="9">
    <source>
        <dbReference type="Proteomes" id="UP000302163"/>
    </source>
</evidence>
<evidence type="ECO:0000256" key="6">
    <source>
        <dbReference type="SAM" id="SignalP"/>
    </source>
</evidence>
<keyword evidence="9" id="KW-1185">Reference proteome</keyword>
<accession>A0A4P8YIL8</accession>
<keyword evidence="3" id="KW-1029">Fimbrium biogenesis</keyword>
<dbReference type="KEGG" id="izh:FEM41_08700"/>
<dbReference type="EMBL" id="CP040428">
    <property type="protein sequence ID" value="QCT19726.1"/>
    <property type="molecule type" value="Genomic_DNA"/>
</dbReference>
<comment type="similarity">
    <text evidence="1">Belongs to the EcpB/EcpE family.</text>
</comment>
<evidence type="ECO:0000256" key="4">
    <source>
        <dbReference type="ARBA" id="ARBA00022729"/>
    </source>
</evidence>
<evidence type="ECO:0000256" key="3">
    <source>
        <dbReference type="ARBA" id="ARBA00022558"/>
    </source>
</evidence>
<feature type="signal peptide" evidence="6">
    <location>
        <begin position="1"/>
        <end position="20"/>
    </location>
</feature>
<feature type="domain" description="EcpB C-terminal" evidence="7">
    <location>
        <begin position="151"/>
        <end position="224"/>
    </location>
</feature>
<evidence type="ECO:0000259" key="7">
    <source>
        <dbReference type="Pfam" id="PF18649"/>
    </source>
</evidence>
<dbReference type="SUPFAM" id="SSF49354">
    <property type="entry name" value="PapD-like"/>
    <property type="match status" value="1"/>
</dbReference>
<reference evidence="8 9" key="1">
    <citation type="submission" date="2019-05" db="EMBL/GenBank/DDBJ databases">
        <title>Complete genome sequence of Izhakiella calystegiae KSNA2, an endophyte isolated from beach morning glory (Calystegia soldanella).</title>
        <authorList>
            <person name="Jiang L."/>
            <person name="Jeong J.C."/>
            <person name="Kim C.Y."/>
            <person name="Kim D.H."/>
            <person name="Kim S.W."/>
            <person name="Lee j."/>
        </authorList>
    </citation>
    <scope>NUCLEOTIDE SEQUENCE [LARGE SCALE GENOMIC DNA]</scope>
    <source>
        <strain evidence="8 9">KSNA2</strain>
    </source>
</reference>
<evidence type="ECO:0000256" key="2">
    <source>
        <dbReference type="ARBA" id="ARBA00014241"/>
    </source>
</evidence>
<name>A0A4P8YIL8_9ENTR</name>
<feature type="chain" id="PRO_5020385200" description="Probable fimbrial chaperone EcpB" evidence="6">
    <location>
        <begin position="21"/>
        <end position="225"/>
    </location>
</feature>
<dbReference type="Proteomes" id="UP000302163">
    <property type="component" value="Chromosome"/>
</dbReference>
<evidence type="ECO:0000256" key="1">
    <source>
        <dbReference type="ARBA" id="ARBA00009408"/>
    </source>
</evidence>
<dbReference type="InterPro" id="IPR013783">
    <property type="entry name" value="Ig-like_fold"/>
</dbReference>
<protein>
    <recommendedName>
        <fullName evidence="2">Probable fimbrial chaperone EcpB</fullName>
    </recommendedName>
</protein>
<dbReference type="RefSeq" id="WP_138095603.1">
    <property type="nucleotide sequence ID" value="NZ_CP040428.1"/>
</dbReference>
<dbReference type="Gene3D" id="2.60.40.10">
    <property type="entry name" value="Immunoglobulins"/>
    <property type="match status" value="1"/>
</dbReference>
<organism evidence="8 9">
    <name type="scientific">Jejubacter calystegiae</name>
    <dbReference type="NCBI Taxonomy" id="2579935"/>
    <lineage>
        <taxon>Bacteria</taxon>
        <taxon>Pseudomonadati</taxon>
        <taxon>Pseudomonadota</taxon>
        <taxon>Gammaproteobacteria</taxon>
        <taxon>Enterobacterales</taxon>
        <taxon>Enterobacteriaceae</taxon>
        <taxon>Jejubacter</taxon>
    </lineage>
</organism>
<dbReference type="OrthoDB" id="8584734at2"/>
<dbReference type="Pfam" id="PF18649">
    <property type="entry name" value="EcpB_C"/>
    <property type="match status" value="1"/>
</dbReference>
<evidence type="ECO:0000313" key="8">
    <source>
        <dbReference type="EMBL" id="QCT19726.1"/>
    </source>
</evidence>
<evidence type="ECO:0000256" key="5">
    <source>
        <dbReference type="ARBA" id="ARBA00023186"/>
    </source>
</evidence>
<gene>
    <name evidence="8" type="ORF">FEM41_08700</name>
</gene>
<proteinExistence type="inferred from homology"/>
<keyword evidence="5" id="KW-0143">Chaperone</keyword>
<sequence length="225" mass="24979">MFILKTIAASLCLVTASALAVNVGSVTTIIPDNAESISKEIKNESDAARVISISVQRISSPMDEGVVIQPESPDEILLTPTRMIMPANASNIVKFYYHGKKDGLERYYRVTFVDEGITEDQNADADKSGQGMTRAVVSTILVAQPRNKNIDFDYRDGKIFNKGNAALRVNATGKCLKRTPENPKNQCAQNFYVMPETSRDIKLIDVNDKDFHLGLWDLKHFIPVK</sequence>
<keyword evidence="4 6" id="KW-0732">Signal</keyword>
<dbReference type="InterPro" id="IPR040695">
    <property type="entry name" value="EcpB_C"/>
</dbReference>
<dbReference type="InterPro" id="IPR008962">
    <property type="entry name" value="PapD-like_sf"/>
</dbReference>